<sequence>MYDPITFDALMNEFQFSLKTQTYKQIEYFKYLCSDYFNLDELINISQNNLNGIQNVRALQKQLYDIHINNYALNNLSQIFQITLDFYNFSRKKLKKQQDQNQKQYAFQEQVFSPQCCSVYCSLIGQSIDVKRVSKNFEQIFEMEQISIIGKDTSYLLPKVLHDAHKLSVNEFINFGNIDCVLNQGERFTFALNGKGFIFPINIRIKTEKFSNDFGVTTLIKKIQDSKHYIIFNESFQITDISSFIYEKIFSEDYSLNELKDKLVCYFIPLLGQIQENKALLQTEDEENLYQTCLLLKKTYKKNQKLAKLQTFIQKTIQNEDRIFSLVFKIRSLQSKHMKHIKYLEIEEFTEQKSILDKKTQLNLLSRHLNIDFIFQEDEIGQKNNENNSEIQDYSPIKDDIFQILSLDNQKIFGKNEEFINNSKLEQNNNLENYTQLNVCSKFSNINTNEIGREENINTERINSQYKYLQNNSALKQSQQELQSEILSSKHEINSFQYLFNQSNRFLIPNSRQNQSNINCFSSSTLDKSQDFSSLKQKSIYTNQLHQKSLNIYQQSNINVNNTINCQNINYKPFIISSFNQSQAEKSSDSNQSISQKNKQIRNQVQANIRDEEFSINKSQYIKKQILKNNSNNYVKKQKKIIPINEEDQYYKNSFNGNKSTQLSLRKRITNKITQNQNTQIIRIIIFTGLTSIIFLQASVLAFYFLNKNNLDSISNLFKKFNSATIINESVFQFTKEQSFSIIAFNFQNVLNLNRLMVDPSDPSKNITELAFRQNISKNQSINAVKQFSKNINNILQSRDEEFFKYISETKIQTMSDFYDHTIYTHQVANNTILYTMLLFQSCLNQLYLQGIKGEYYPESVVFGNIQVFNSAVSQIQVMINDQLINQYENLKQTQLEQLIQILVSGICLVIIAVPFLIYFKSQQYQIIKLLGSFPPSLLQYYINILTIYSSYLEQFEKKENQNKIKSQQFDLKQTMKSISTNHLLQVFDSQIQQQESFETGFEPDRNFALKKNEGKSI</sequence>
<dbReference type="InParanoid" id="W7X2N8"/>
<keyword evidence="3" id="KW-1185">Reference proteome</keyword>
<protein>
    <submittedName>
        <fullName evidence="2">Transmembrane protein, putative</fullName>
    </submittedName>
</protein>
<keyword evidence="1" id="KW-0472">Membrane</keyword>
<gene>
    <name evidence="2" type="ORF">TTHERM_000627299</name>
</gene>
<organism evidence="2 3">
    <name type="scientific">Tetrahymena thermophila (strain SB210)</name>
    <dbReference type="NCBI Taxonomy" id="312017"/>
    <lineage>
        <taxon>Eukaryota</taxon>
        <taxon>Sar</taxon>
        <taxon>Alveolata</taxon>
        <taxon>Ciliophora</taxon>
        <taxon>Intramacronucleata</taxon>
        <taxon>Oligohymenophorea</taxon>
        <taxon>Hymenostomatida</taxon>
        <taxon>Tetrahymenina</taxon>
        <taxon>Tetrahymenidae</taxon>
        <taxon>Tetrahymena</taxon>
    </lineage>
</organism>
<evidence type="ECO:0000313" key="2">
    <source>
        <dbReference type="EMBL" id="EWS73535.1"/>
    </source>
</evidence>
<evidence type="ECO:0000256" key="1">
    <source>
        <dbReference type="SAM" id="Phobius"/>
    </source>
</evidence>
<dbReference type="RefSeq" id="XP_012653925.1">
    <property type="nucleotide sequence ID" value="XM_012798471.1"/>
</dbReference>
<feature type="transmembrane region" description="Helical" evidence="1">
    <location>
        <begin position="681"/>
        <end position="706"/>
    </location>
</feature>
<accession>W7X2N8</accession>
<dbReference type="InterPro" id="IPR052994">
    <property type="entry name" value="Tiny_macrocysts_regulators"/>
</dbReference>
<feature type="transmembrane region" description="Helical" evidence="1">
    <location>
        <begin position="899"/>
        <end position="919"/>
    </location>
</feature>
<dbReference type="AlphaFoldDB" id="W7X2N8"/>
<dbReference type="GeneID" id="24439892"/>
<dbReference type="Proteomes" id="UP000009168">
    <property type="component" value="Unassembled WGS sequence"/>
</dbReference>
<evidence type="ECO:0000313" key="3">
    <source>
        <dbReference type="Proteomes" id="UP000009168"/>
    </source>
</evidence>
<keyword evidence="1" id="KW-1133">Transmembrane helix</keyword>
<reference evidence="3" key="1">
    <citation type="journal article" date="2006" name="PLoS Biol.">
        <title>Macronuclear genome sequence of the ciliate Tetrahymena thermophila, a model eukaryote.</title>
        <authorList>
            <person name="Eisen J.A."/>
            <person name="Coyne R.S."/>
            <person name="Wu M."/>
            <person name="Wu D."/>
            <person name="Thiagarajan M."/>
            <person name="Wortman J.R."/>
            <person name="Badger J.H."/>
            <person name="Ren Q."/>
            <person name="Amedeo P."/>
            <person name="Jones K.M."/>
            <person name="Tallon L.J."/>
            <person name="Delcher A.L."/>
            <person name="Salzberg S.L."/>
            <person name="Silva J.C."/>
            <person name="Haas B.J."/>
            <person name="Majoros W.H."/>
            <person name="Farzad M."/>
            <person name="Carlton J.M."/>
            <person name="Smith R.K. Jr."/>
            <person name="Garg J."/>
            <person name="Pearlman R.E."/>
            <person name="Karrer K.M."/>
            <person name="Sun L."/>
            <person name="Manning G."/>
            <person name="Elde N.C."/>
            <person name="Turkewitz A.P."/>
            <person name="Asai D.J."/>
            <person name="Wilkes D.E."/>
            <person name="Wang Y."/>
            <person name="Cai H."/>
            <person name="Collins K."/>
            <person name="Stewart B.A."/>
            <person name="Lee S.R."/>
            <person name="Wilamowska K."/>
            <person name="Weinberg Z."/>
            <person name="Ruzzo W.L."/>
            <person name="Wloga D."/>
            <person name="Gaertig J."/>
            <person name="Frankel J."/>
            <person name="Tsao C.-C."/>
            <person name="Gorovsky M.A."/>
            <person name="Keeling P.J."/>
            <person name="Waller R.F."/>
            <person name="Patron N.J."/>
            <person name="Cherry J.M."/>
            <person name="Stover N.A."/>
            <person name="Krieger C.J."/>
            <person name="del Toro C."/>
            <person name="Ryder H.F."/>
            <person name="Williamson S.C."/>
            <person name="Barbeau R.A."/>
            <person name="Hamilton E.P."/>
            <person name="Orias E."/>
        </authorList>
    </citation>
    <scope>NUCLEOTIDE SEQUENCE [LARGE SCALE GENOMIC DNA]</scope>
    <source>
        <strain evidence="3">SB210</strain>
    </source>
</reference>
<dbReference type="EMBL" id="GG662641">
    <property type="protein sequence ID" value="EWS73535.1"/>
    <property type="molecule type" value="Genomic_DNA"/>
</dbReference>
<keyword evidence="1 2" id="KW-0812">Transmembrane</keyword>
<proteinExistence type="predicted"/>
<name>W7X2N8_TETTS</name>
<dbReference type="PANTHER" id="PTHR31600:SF2">
    <property type="entry name" value="GAMETE ENRICHED GENE 10 PROTEIN-RELATED"/>
    <property type="match status" value="1"/>
</dbReference>
<dbReference type="PANTHER" id="PTHR31600">
    <property type="entry name" value="TINY MACROCYSTS PROTEIN B-RELATED"/>
    <property type="match status" value="1"/>
</dbReference>
<dbReference type="KEGG" id="tet:TTHERM_000627299"/>